<accession>A0A150PJT9</accession>
<sequence>MRCRWGGGEGVCRPASRRWVMARGPGVSLEEFARVRAMLDAGQPKREVLATLGLDASRWNQVEEEWLASLADDVERGESSSLRVFEGAYRVAWGQLGARDPGPATALDDALGEGSESDAEGTSTALLNASTFAPREALPFKAAGEAQRARASEEPGAGARAPEAGDLADPCATQLLPASTRPIPEEETLPLSGVTSLPAGAVPFRRAP</sequence>
<organism evidence="2 3">
    <name type="scientific">Sorangium cellulosum</name>
    <name type="common">Polyangium cellulosum</name>
    <dbReference type="NCBI Taxonomy" id="56"/>
    <lineage>
        <taxon>Bacteria</taxon>
        <taxon>Pseudomonadati</taxon>
        <taxon>Myxococcota</taxon>
        <taxon>Polyangia</taxon>
        <taxon>Polyangiales</taxon>
        <taxon>Polyangiaceae</taxon>
        <taxon>Sorangium</taxon>
    </lineage>
</organism>
<evidence type="ECO:0000313" key="2">
    <source>
        <dbReference type="EMBL" id="KYF55718.1"/>
    </source>
</evidence>
<feature type="compositionally biased region" description="Low complexity" evidence="1">
    <location>
        <begin position="154"/>
        <end position="165"/>
    </location>
</feature>
<feature type="region of interest" description="Disordered" evidence="1">
    <location>
        <begin position="141"/>
        <end position="208"/>
    </location>
</feature>
<evidence type="ECO:0000313" key="3">
    <source>
        <dbReference type="Proteomes" id="UP000075420"/>
    </source>
</evidence>
<protein>
    <submittedName>
        <fullName evidence="2">Uncharacterized protein</fullName>
    </submittedName>
</protein>
<gene>
    <name evidence="2" type="ORF">BE08_06290</name>
</gene>
<dbReference type="Proteomes" id="UP000075420">
    <property type="component" value="Unassembled WGS sequence"/>
</dbReference>
<dbReference type="AlphaFoldDB" id="A0A150PJT9"/>
<comment type="caution">
    <text evidence="2">The sequence shown here is derived from an EMBL/GenBank/DDBJ whole genome shotgun (WGS) entry which is preliminary data.</text>
</comment>
<name>A0A150PJT9_SORCE</name>
<proteinExistence type="predicted"/>
<reference evidence="2 3" key="1">
    <citation type="submission" date="2014-02" db="EMBL/GenBank/DDBJ databases">
        <title>The small core and large imbalanced accessory genome model reveals a collaborative survival strategy of Sorangium cellulosum strains in nature.</title>
        <authorList>
            <person name="Han K."/>
            <person name="Peng R."/>
            <person name="Blom J."/>
            <person name="Li Y.-Z."/>
        </authorList>
    </citation>
    <scope>NUCLEOTIDE SEQUENCE [LARGE SCALE GENOMIC DNA]</scope>
    <source>
        <strain evidence="2 3">So0157-25</strain>
    </source>
</reference>
<evidence type="ECO:0000256" key="1">
    <source>
        <dbReference type="SAM" id="MobiDB-lite"/>
    </source>
</evidence>
<dbReference type="EMBL" id="JELY01001453">
    <property type="protein sequence ID" value="KYF55718.1"/>
    <property type="molecule type" value="Genomic_DNA"/>
</dbReference>